<dbReference type="RefSeq" id="XP_019637781.1">
    <property type="nucleotide sequence ID" value="XM_019782222.1"/>
</dbReference>
<dbReference type="KEGG" id="bbel:109480073"/>
<organism evidence="3 4">
    <name type="scientific">Branchiostoma belcheri</name>
    <name type="common">Amphioxus</name>
    <dbReference type="NCBI Taxonomy" id="7741"/>
    <lineage>
        <taxon>Eukaryota</taxon>
        <taxon>Metazoa</taxon>
        <taxon>Chordata</taxon>
        <taxon>Cephalochordata</taxon>
        <taxon>Leptocardii</taxon>
        <taxon>Amphioxiformes</taxon>
        <taxon>Branchiostomatidae</taxon>
        <taxon>Branchiostoma</taxon>
    </lineage>
</organism>
<feature type="region of interest" description="Disordered" evidence="1">
    <location>
        <begin position="87"/>
        <end position="112"/>
    </location>
</feature>
<evidence type="ECO:0000256" key="2">
    <source>
        <dbReference type="SAM" id="SignalP"/>
    </source>
</evidence>
<accession>A0A6P5A7T1</accession>
<protein>
    <submittedName>
        <fullName evidence="4">Uncharacterized protein LOC109480073</fullName>
    </submittedName>
</protein>
<name>A0A6P5A7T1_BRABE</name>
<reference evidence="4" key="1">
    <citation type="submission" date="2025-08" db="UniProtKB">
        <authorList>
            <consortium name="RefSeq"/>
        </authorList>
    </citation>
    <scope>IDENTIFICATION</scope>
    <source>
        <tissue evidence="4">Gonad</tissue>
    </source>
</reference>
<sequence length="252" mass="26945">MKTSARFLLVAVLGIAVCSVAAFSTKDDNLIQQEEDVSNRQDPETQVDSKRAALPIDSLLHGAAGMDQLGGKRAGRPIDNIMHGFRLPMARRRDATDHEEKKEEDAGSRRERAAPIDALYGGLLPGSLGTKRAAPIDSIYGGLGLPISGKRAPHPNDSIDQGPPVMAERSPIDAIISGGRGLPMSYKRAAPIDSLIGGHGLSITGKRRAMALPIDNIIGGYGLPISVRVGNKDRQRGAESENDEATWLQSIW</sequence>
<feature type="compositionally biased region" description="Basic and acidic residues" evidence="1">
    <location>
        <begin position="91"/>
        <end position="112"/>
    </location>
</feature>
<feature type="signal peptide" evidence="2">
    <location>
        <begin position="1"/>
        <end position="22"/>
    </location>
</feature>
<evidence type="ECO:0000313" key="4">
    <source>
        <dbReference type="RefSeq" id="XP_019637781.1"/>
    </source>
</evidence>
<keyword evidence="3" id="KW-1185">Reference proteome</keyword>
<proteinExistence type="predicted"/>
<evidence type="ECO:0000256" key="1">
    <source>
        <dbReference type="SAM" id="MobiDB-lite"/>
    </source>
</evidence>
<dbReference type="GeneID" id="109480073"/>
<feature type="region of interest" description="Disordered" evidence="1">
    <location>
        <begin position="233"/>
        <end position="252"/>
    </location>
</feature>
<keyword evidence="2" id="KW-0732">Signal</keyword>
<dbReference type="OrthoDB" id="10036307at2759"/>
<evidence type="ECO:0000313" key="3">
    <source>
        <dbReference type="Proteomes" id="UP000515135"/>
    </source>
</evidence>
<feature type="chain" id="PRO_5028011291" evidence="2">
    <location>
        <begin position="23"/>
        <end position="252"/>
    </location>
</feature>
<dbReference type="Proteomes" id="UP000515135">
    <property type="component" value="Unplaced"/>
</dbReference>
<gene>
    <name evidence="4" type="primary">LOC109480073</name>
</gene>
<dbReference type="AlphaFoldDB" id="A0A6P5A7T1"/>